<gene>
    <name evidence="1" type="ORF">HHUB_4189</name>
</gene>
<evidence type="ECO:0000313" key="1">
    <source>
        <dbReference type="EMBL" id="CQH63795.1"/>
    </source>
</evidence>
<reference evidence="2" key="1">
    <citation type="journal article" date="2016" name="Environ. Microbiol.">
        <title>The complete genome of a viable archaeum isolated from 123-million-year-old rock salt.</title>
        <authorList>
            <person name="Jaakkola S.T."/>
            <person name="Pfeiffer F."/>
            <person name="Ravantti J.J."/>
            <person name="Guo Q."/>
            <person name="Liu Y."/>
            <person name="Chen X."/>
            <person name="Ma H."/>
            <person name="Yang C."/>
            <person name="Oksanen H.M."/>
            <person name="Bamford D.H."/>
        </authorList>
    </citation>
    <scope>NUCLEOTIDE SEQUENCE</scope>
    <source>
        <strain evidence="2">JI20-1</strain>
        <plasmid evidence="2">Plasmid pSTJ001</plasmid>
    </source>
</reference>
<accession>A0A0U5HYA3</accession>
<evidence type="ECO:0000313" key="2">
    <source>
        <dbReference type="Proteomes" id="UP000066737"/>
    </source>
</evidence>
<sequence>MSGGKSWSRQRGEIDAYNAFLSAYPARNSDRGFLDEGYRLTNFFPTIDNSFTETAVEPDFSLYDGETLILAEVKQGNNIEPRDVKQAKRLDSVSIDAAEEYIDKIDVDGRFGFSGDVFSTEPLIYYDELDSEYVDDCRNKWEDCREQLEELEEYCPVLGREGQQTLQVLAGEFGSNYLQEWLSAGIEMAETPRVTVTMTDGLEIESIAVTICRVWGERAVSEPVTVGVSELRTHFNYRDLEPGRVKSAFDLLDDLGACDRVENREIEFTPGHMPAILDIESLITDQSGGDEDQGSLDEFF</sequence>
<organism evidence="1 2">
    <name type="scientific">Halobacterium hubeiense</name>
    <dbReference type="NCBI Taxonomy" id="1407499"/>
    <lineage>
        <taxon>Archaea</taxon>
        <taxon>Methanobacteriati</taxon>
        <taxon>Methanobacteriota</taxon>
        <taxon>Stenosarchaea group</taxon>
        <taxon>Halobacteria</taxon>
        <taxon>Halobacteriales</taxon>
        <taxon>Halobacteriaceae</taxon>
        <taxon>Halobacterium</taxon>
    </lineage>
</organism>
<dbReference type="GeneID" id="26660513"/>
<dbReference type="RefSeq" id="WP_059058591.1">
    <property type="nucleotide sequence ID" value="NZ_LN831303.1"/>
</dbReference>
<dbReference type="KEGG" id="hhb:Hhub_4189"/>
<geneLocation type="plasmid" evidence="2">
    <name>pSTJ001</name>
</geneLocation>
<dbReference type="EMBL" id="LN831303">
    <property type="protein sequence ID" value="CQH63795.1"/>
    <property type="molecule type" value="Genomic_DNA"/>
</dbReference>
<keyword evidence="2" id="KW-1185">Reference proteome</keyword>
<dbReference type="OrthoDB" id="307960at2157"/>
<dbReference type="AlphaFoldDB" id="A0A0U5HYA3"/>
<protein>
    <submittedName>
        <fullName evidence="1">Uncharacterized protein</fullName>
    </submittedName>
</protein>
<name>A0A0U5HYA3_9EURY</name>
<dbReference type="Proteomes" id="UP000066737">
    <property type="component" value="Plasmid pSTJ001"/>
</dbReference>
<proteinExistence type="predicted"/>